<comment type="caution">
    <text evidence="1">The sequence shown here is derived from an EMBL/GenBank/DDBJ whole genome shotgun (WGS) entry which is preliminary data.</text>
</comment>
<name>A0AC61RQE5_9FIRM</name>
<gene>
    <name evidence="1" type="ORF">E5329_21675</name>
</gene>
<accession>A0AC61RQE5</accession>
<dbReference type="EMBL" id="SRYA01000061">
    <property type="protein sequence ID" value="TGY91343.1"/>
    <property type="molecule type" value="Genomic_DNA"/>
</dbReference>
<sequence>MGIAWKYLDKKSAAADAVKDYGSMKFIIEHTDDEIKAAYEKMGGVSSPQFDGMPHAHNPHAAEDRMAEGVDEISVLRERYRQAVEYMAWFVPAWEELSEDDRYVLDAFYSEDNEYGSSAAEDVADYFGIERASAYRRKNRALAKLTTLLFGKP</sequence>
<dbReference type="Proteomes" id="UP000304953">
    <property type="component" value="Unassembled WGS sequence"/>
</dbReference>
<proteinExistence type="predicted"/>
<reference evidence="1" key="1">
    <citation type="submission" date="2019-04" db="EMBL/GenBank/DDBJ databases">
        <title>Microbes associate with the intestines of laboratory mice.</title>
        <authorList>
            <person name="Navarre W."/>
            <person name="Wong E."/>
            <person name="Huang K."/>
            <person name="Tropini C."/>
            <person name="Ng K."/>
            <person name="Yu B."/>
        </authorList>
    </citation>
    <scope>NUCLEOTIDE SEQUENCE</scope>
    <source>
        <strain evidence="1">NM01_1-7b</strain>
    </source>
</reference>
<evidence type="ECO:0000313" key="1">
    <source>
        <dbReference type="EMBL" id="TGY91343.1"/>
    </source>
</evidence>
<evidence type="ECO:0000313" key="2">
    <source>
        <dbReference type="Proteomes" id="UP000304953"/>
    </source>
</evidence>
<protein>
    <submittedName>
        <fullName evidence="1">Uncharacterized protein</fullName>
    </submittedName>
</protein>
<keyword evidence="2" id="KW-1185">Reference proteome</keyword>
<organism evidence="1 2">
    <name type="scientific">Petralouisia muris</name>
    <dbReference type="NCBI Taxonomy" id="3032872"/>
    <lineage>
        <taxon>Bacteria</taxon>
        <taxon>Bacillati</taxon>
        <taxon>Bacillota</taxon>
        <taxon>Clostridia</taxon>
        <taxon>Lachnospirales</taxon>
        <taxon>Lachnospiraceae</taxon>
        <taxon>Petralouisia</taxon>
    </lineage>
</organism>